<dbReference type="Gene3D" id="2.160.10.10">
    <property type="entry name" value="Hexapeptide repeat proteins"/>
    <property type="match status" value="1"/>
</dbReference>
<dbReference type="PANTHER" id="PTHR23416:SF78">
    <property type="entry name" value="LIPOPOLYSACCHARIDE BIOSYNTHESIS O-ACETYL TRANSFERASE WBBJ-RELATED"/>
    <property type="match status" value="1"/>
</dbReference>
<name>A0A1I7D165_9ENTR</name>
<keyword evidence="3" id="KW-1185">Reference proteome</keyword>
<keyword evidence="1" id="KW-0812">Transmembrane</keyword>
<feature type="transmembrane region" description="Helical" evidence="1">
    <location>
        <begin position="22"/>
        <end position="44"/>
    </location>
</feature>
<dbReference type="Proteomes" id="UP000199187">
    <property type="component" value="Unassembled WGS sequence"/>
</dbReference>
<evidence type="ECO:0000313" key="2">
    <source>
        <dbReference type="EMBL" id="SFU05393.1"/>
    </source>
</evidence>
<evidence type="ECO:0000256" key="1">
    <source>
        <dbReference type="SAM" id="Phobius"/>
    </source>
</evidence>
<dbReference type="Pfam" id="PF00132">
    <property type="entry name" value="Hexapep"/>
    <property type="match status" value="1"/>
</dbReference>
<sequence length="198" mass="21702">MFRKCIIVCLNRRRDIKRKIKASLLTLVYGHTFTSVGINFKLFIKPFEKTGNEKIKKLRVGDNCWVEAVYYYGGDDFQPLLTIGENVALSDAVHISCAYKITIGKGVLIGSKVYIGDHSHGEYQGNRYQNIAPANKPLSDFGEVIIGDNCWIGDNAIILGGSEIGEGCVIAANSVVRNLKVTQPSLIGGIPAKVIKTL</sequence>
<dbReference type="InterPro" id="IPR001451">
    <property type="entry name" value="Hexapep"/>
</dbReference>
<organism evidence="2 3">
    <name type="scientific">Kosakonia arachidis</name>
    <dbReference type="NCBI Taxonomy" id="551989"/>
    <lineage>
        <taxon>Bacteria</taxon>
        <taxon>Pseudomonadati</taxon>
        <taxon>Pseudomonadota</taxon>
        <taxon>Gammaproteobacteria</taxon>
        <taxon>Enterobacterales</taxon>
        <taxon>Enterobacteriaceae</taxon>
        <taxon>Kosakonia</taxon>
    </lineage>
</organism>
<protein>
    <submittedName>
        <fullName evidence="2">Transferase hexapeptide (Six repeat-containing protein)</fullName>
    </submittedName>
</protein>
<keyword evidence="1" id="KW-0472">Membrane</keyword>
<dbReference type="AlphaFoldDB" id="A0A1I7D165"/>
<keyword evidence="2" id="KW-0808">Transferase</keyword>
<dbReference type="PANTHER" id="PTHR23416">
    <property type="entry name" value="SIALIC ACID SYNTHASE-RELATED"/>
    <property type="match status" value="1"/>
</dbReference>
<gene>
    <name evidence="2" type="ORF">SAMN05192562_104269</name>
</gene>
<reference evidence="3" key="1">
    <citation type="submission" date="2016-10" db="EMBL/GenBank/DDBJ databases">
        <authorList>
            <person name="Varghese N."/>
            <person name="Submissions S."/>
        </authorList>
    </citation>
    <scope>NUCLEOTIDE SEQUENCE [LARGE SCALE GENOMIC DNA]</scope>
    <source>
        <strain evidence="3">Ah-143</strain>
    </source>
</reference>
<keyword evidence="1" id="KW-1133">Transmembrane helix</keyword>
<dbReference type="GO" id="GO:0016740">
    <property type="term" value="F:transferase activity"/>
    <property type="evidence" value="ECO:0007669"/>
    <property type="project" value="UniProtKB-KW"/>
</dbReference>
<evidence type="ECO:0000313" key="3">
    <source>
        <dbReference type="Proteomes" id="UP000199187"/>
    </source>
</evidence>
<dbReference type="SUPFAM" id="SSF51161">
    <property type="entry name" value="Trimeric LpxA-like enzymes"/>
    <property type="match status" value="1"/>
</dbReference>
<dbReference type="InterPro" id="IPR051159">
    <property type="entry name" value="Hexapeptide_acetyltransf"/>
</dbReference>
<dbReference type="InterPro" id="IPR011004">
    <property type="entry name" value="Trimer_LpxA-like_sf"/>
</dbReference>
<dbReference type="EMBL" id="FPAU01000004">
    <property type="protein sequence ID" value="SFU05393.1"/>
    <property type="molecule type" value="Genomic_DNA"/>
</dbReference>
<accession>A0A1I7D165</accession>
<dbReference type="RefSeq" id="WP_090123265.1">
    <property type="nucleotide sequence ID" value="NZ_CP045300.1"/>
</dbReference>
<dbReference type="OrthoDB" id="9815592at2"/>
<dbReference type="CDD" id="cd04647">
    <property type="entry name" value="LbH_MAT_like"/>
    <property type="match status" value="1"/>
</dbReference>
<proteinExistence type="predicted"/>